<keyword evidence="3 10" id="KW-1003">Cell membrane</keyword>
<dbReference type="PANTHER" id="PTHR30081">
    <property type="entry name" value="PROTEIN-EXPORT MEMBRANE PROTEIN SEC"/>
    <property type="match status" value="1"/>
</dbReference>
<evidence type="ECO:0000256" key="9">
    <source>
        <dbReference type="ARBA" id="ARBA00060763"/>
    </source>
</evidence>
<feature type="transmembrane region" description="Helical" evidence="10">
    <location>
        <begin position="267"/>
        <end position="290"/>
    </location>
</feature>
<accession>A0AAV3EU51</accession>
<dbReference type="EMBL" id="AHIH01000005">
    <property type="protein sequence ID" value="EHN70412.1"/>
    <property type="molecule type" value="Genomic_DNA"/>
</dbReference>
<dbReference type="InterPro" id="IPR048634">
    <property type="entry name" value="SecD_SecF_C"/>
</dbReference>
<evidence type="ECO:0000256" key="7">
    <source>
        <dbReference type="ARBA" id="ARBA00023010"/>
    </source>
</evidence>
<evidence type="ECO:0000256" key="2">
    <source>
        <dbReference type="ARBA" id="ARBA00022448"/>
    </source>
</evidence>
<keyword evidence="7 10" id="KW-0811">Translocation</keyword>
<dbReference type="InterPro" id="IPR022645">
    <property type="entry name" value="SecD/SecF_bac"/>
</dbReference>
<sequence>MFQLMKAEKTIDFMRWSKAAFFFSMLMIVASIATLSTKWLNWGLDFTGGTLIEVGFEQPAQLPDIRSALEAKGFGDATVQNFGTARDVIVRLQPRENVKGEELGNQIISAIKEGTGEQVEMRRIEFVGPNVGDELTEAGGLAILVSLLCILAYVSMRFQWRLAAGAVLALAHDIIITLGIFSFLQIEVDLTIIAALLTVVGYSLNDTIVVFDRIRENFLKMRKGDSNDIINDAITQTLSRTLITSATTLFVVIALFTQGGAMIHGFALALLLGITIGTYSSIYVASALALKLGITREHLMPTPIDKEGEEEFEQMP</sequence>
<comment type="similarity">
    <text evidence="9 10">Belongs to the SecD/SecF family. SecF subfamily.</text>
</comment>
<evidence type="ECO:0000259" key="11">
    <source>
        <dbReference type="Pfam" id="PF02355"/>
    </source>
</evidence>
<dbReference type="Proteomes" id="UP000004521">
    <property type="component" value="Chromosome I"/>
</dbReference>
<dbReference type="GO" id="GO:0065002">
    <property type="term" value="P:intracellular protein transmembrane transport"/>
    <property type="evidence" value="ECO:0007669"/>
    <property type="project" value="UniProtKB-UniRule"/>
</dbReference>
<evidence type="ECO:0000256" key="8">
    <source>
        <dbReference type="ARBA" id="ARBA00023136"/>
    </source>
</evidence>
<dbReference type="AlphaFoldDB" id="A0AAV3EU51"/>
<evidence type="ECO:0000256" key="5">
    <source>
        <dbReference type="ARBA" id="ARBA00022927"/>
    </source>
</evidence>
<feature type="transmembrane region" description="Helical" evidence="10">
    <location>
        <begin position="138"/>
        <end position="155"/>
    </location>
</feature>
<feature type="transmembrane region" description="Helical" evidence="10">
    <location>
        <begin position="20"/>
        <end position="40"/>
    </location>
</feature>
<evidence type="ECO:0000313" key="13">
    <source>
        <dbReference type="Proteomes" id="UP000004521"/>
    </source>
</evidence>
<dbReference type="GO" id="GO:0006605">
    <property type="term" value="P:protein targeting"/>
    <property type="evidence" value="ECO:0007669"/>
    <property type="project" value="UniProtKB-UniRule"/>
</dbReference>
<keyword evidence="8 10" id="KW-0472">Membrane</keyword>
<dbReference type="GO" id="GO:0043952">
    <property type="term" value="P:protein transport by the Sec complex"/>
    <property type="evidence" value="ECO:0007669"/>
    <property type="project" value="UniProtKB-UniRule"/>
</dbReference>
<evidence type="ECO:0000313" key="12">
    <source>
        <dbReference type="EMBL" id="EHN70412.1"/>
    </source>
</evidence>
<dbReference type="NCBIfam" id="TIGR00916">
    <property type="entry name" value="2A0604s01"/>
    <property type="match status" value="1"/>
</dbReference>
<keyword evidence="5 10" id="KW-0653">Protein transport</keyword>
<dbReference type="HAMAP" id="MF_01464_B">
    <property type="entry name" value="SecF_B"/>
    <property type="match status" value="1"/>
</dbReference>
<dbReference type="NCBIfam" id="TIGR00966">
    <property type="entry name" value="transloc_SecF"/>
    <property type="match status" value="1"/>
</dbReference>
<dbReference type="PRINTS" id="PR01755">
    <property type="entry name" value="SECFTRNLCASE"/>
</dbReference>
<dbReference type="GO" id="GO:0005886">
    <property type="term" value="C:plasma membrane"/>
    <property type="evidence" value="ECO:0007669"/>
    <property type="project" value="UniProtKB-SubCell"/>
</dbReference>
<reference evidence="12 13" key="1">
    <citation type="journal article" date="2012" name="J. Bacteriol.">
        <title>Draft Genome Sequence of Vibrio fischeri SR5, a Strain Isolated from the Light Organ of the Mediterranean Squid Sepiola robusta.</title>
        <authorList>
            <person name="Gyllborg M.C."/>
            <person name="Sahl J.W."/>
            <person name="Cronin D.C.III."/>
            <person name="Rasko D.A."/>
            <person name="Mandel M.J."/>
        </authorList>
    </citation>
    <scope>NUCLEOTIDE SEQUENCE [LARGE SCALE GENOMIC DNA]</scope>
    <source>
        <strain evidence="12 13">SR5</strain>
    </source>
</reference>
<dbReference type="InterPro" id="IPR022813">
    <property type="entry name" value="SecD/SecF_arch_bac"/>
</dbReference>
<comment type="subunit">
    <text evidence="10">Forms a complex with SecD. Part of the essential Sec protein translocation apparatus which comprises SecA, SecYEG and auxiliary proteins SecDF-YajC and YidC.</text>
</comment>
<evidence type="ECO:0000256" key="1">
    <source>
        <dbReference type="ARBA" id="ARBA00004651"/>
    </source>
</evidence>
<dbReference type="Gene3D" id="1.20.1640.10">
    <property type="entry name" value="Multidrug efflux transporter AcrB transmembrane domain"/>
    <property type="match status" value="1"/>
</dbReference>
<dbReference type="PANTHER" id="PTHR30081:SF8">
    <property type="entry name" value="PROTEIN TRANSLOCASE SUBUNIT SECF"/>
    <property type="match status" value="1"/>
</dbReference>
<comment type="subcellular location">
    <subcellularLocation>
        <location evidence="1 10">Cell membrane</location>
        <topology evidence="1 10">Multi-pass membrane protein</topology>
    </subcellularLocation>
</comment>
<dbReference type="InterPro" id="IPR022646">
    <property type="entry name" value="SecD/SecF_CS"/>
</dbReference>
<protein>
    <recommendedName>
        <fullName evidence="10">Protein-export membrane protein SecF</fullName>
    </recommendedName>
</protein>
<feature type="transmembrane region" description="Helical" evidence="10">
    <location>
        <begin position="242"/>
        <end position="261"/>
    </location>
</feature>
<dbReference type="FunFam" id="1.20.1640.10:FF:000006">
    <property type="entry name" value="Protein-export membrane protein SecF"/>
    <property type="match status" value="1"/>
</dbReference>
<evidence type="ECO:0000256" key="6">
    <source>
        <dbReference type="ARBA" id="ARBA00022989"/>
    </source>
</evidence>
<keyword evidence="2 10" id="KW-0813">Transport</keyword>
<organism evidence="12 13">
    <name type="scientific">Aliivibrio fischeri SR5</name>
    <dbReference type="NCBI Taxonomy" id="1088719"/>
    <lineage>
        <taxon>Bacteria</taxon>
        <taxon>Pseudomonadati</taxon>
        <taxon>Pseudomonadota</taxon>
        <taxon>Gammaproteobacteria</taxon>
        <taxon>Vibrionales</taxon>
        <taxon>Vibrionaceae</taxon>
        <taxon>Aliivibrio</taxon>
    </lineage>
</organism>
<comment type="function">
    <text evidence="10">Part of the Sec protein translocase complex. Interacts with the SecYEG preprotein conducting channel. SecDF uses the proton motive force (PMF) to complete protein translocation after the ATP-dependent function of SecA.</text>
</comment>
<name>A0AAV3EU51_ALIFS</name>
<dbReference type="SUPFAM" id="SSF82866">
    <property type="entry name" value="Multidrug efflux transporter AcrB transmembrane domain"/>
    <property type="match status" value="1"/>
</dbReference>
<proteinExistence type="inferred from homology"/>
<feature type="transmembrane region" description="Helical" evidence="10">
    <location>
        <begin position="162"/>
        <end position="184"/>
    </location>
</feature>
<comment type="caution">
    <text evidence="12">The sequence shown here is derived from an EMBL/GenBank/DDBJ whole genome shotgun (WGS) entry which is preliminary data.</text>
</comment>
<dbReference type="InterPro" id="IPR055344">
    <property type="entry name" value="SecD_SecF_C_bact"/>
</dbReference>
<keyword evidence="6 10" id="KW-1133">Transmembrane helix</keyword>
<dbReference type="InterPro" id="IPR005665">
    <property type="entry name" value="SecF_bac"/>
</dbReference>
<feature type="domain" description="Protein export membrane protein SecD/SecF C-terminal" evidence="11">
    <location>
        <begin position="111"/>
        <end position="292"/>
    </location>
</feature>
<evidence type="ECO:0000256" key="3">
    <source>
        <dbReference type="ARBA" id="ARBA00022475"/>
    </source>
</evidence>
<evidence type="ECO:0000256" key="4">
    <source>
        <dbReference type="ARBA" id="ARBA00022692"/>
    </source>
</evidence>
<gene>
    <name evidence="10 12" type="primary">secF</name>
    <name evidence="12" type="ORF">VFSR5_2070</name>
</gene>
<evidence type="ECO:0000256" key="10">
    <source>
        <dbReference type="HAMAP-Rule" id="MF_01464"/>
    </source>
</evidence>
<dbReference type="Pfam" id="PF07549">
    <property type="entry name" value="Sec_GG"/>
    <property type="match status" value="1"/>
</dbReference>
<dbReference type="RefSeq" id="WP_005420566.1">
    <property type="nucleotide sequence ID" value="NZ_CM001400.1"/>
</dbReference>
<dbReference type="GO" id="GO:0015450">
    <property type="term" value="F:protein-transporting ATPase activity"/>
    <property type="evidence" value="ECO:0007669"/>
    <property type="project" value="InterPro"/>
</dbReference>
<keyword evidence="4 10" id="KW-0812">Transmembrane</keyword>
<feature type="transmembrane region" description="Helical" evidence="10">
    <location>
        <begin position="190"/>
        <end position="211"/>
    </location>
</feature>
<dbReference type="Pfam" id="PF02355">
    <property type="entry name" value="SecD_SecF_C"/>
    <property type="match status" value="1"/>
</dbReference>